<evidence type="ECO:0000256" key="1">
    <source>
        <dbReference type="SAM" id="MobiDB-lite"/>
    </source>
</evidence>
<reference evidence="3 4" key="1">
    <citation type="submission" date="2015-04" db="EMBL/GenBank/DDBJ databases">
        <title>Lasius niger genome sequencing.</title>
        <authorList>
            <person name="Konorov E.A."/>
            <person name="Nikitin M.A."/>
            <person name="Kirill M.V."/>
            <person name="Chang P."/>
        </authorList>
    </citation>
    <scope>NUCLEOTIDE SEQUENCE [LARGE SCALE GENOMIC DNA]</scope>
    <source>
        <tissue evidence="3">Whole</tissue>
    </source>
</reference>
<dbReference type="GO" id="GO:0005667">
    <property type="term" value="C:transcription regulator complex"/>
    <property type="evidence" value="ECO:0007669"/>
    <property type="project" value="TreeGrafter"/>
</dbReference>
<dbReference type="Pfam" id="PF10545">
    <property type="entry name" value="MADF_DNA_bdg"/>
    <property type="match status" value="1"/>
</dbReference>
<evidence type="ECO:0000313" key="3">
    <source>
        <dbReference type="EMBL" id="KMQ86584.1"/>
    </source>
</evidence>
<proteinExistence type="predicted"/>
<feature type="domain" description="MADF" evidence="2">
    <location>
        <begin position="1"/>
        <end position="57"/>
    </location>
</feature>
<dbReference type="PROSITE" id="PS51029">
    <property type="entry name" value="MADF"/>
    <property type="match status" value="1"/>
</dbReference>
<gene>
    <name evidence="3" type="ORF">RF55_14392</name>
</gene>
<dbReference type="PANTHER" id="PTHR12243">
    <property type="entry name" value="MADF DOMAIN TRANSCRIPTION FACTOR"/>
    <property type="match status" value="1"/>
</dbReference>
<feature type="region of interest" description="Disordered" evidence="1">
    <location>
        <begin position="62"/>
        <end position="82"/>
    </location>
</feature>
<dbReference type="GO" id="GO:0006357">
    <property type="term" value="P:regulation of transcription by RNA polymerase II"/>
    <property type="evidence" value="ECO:0007669"/>
    <property type="project" value="TreeGrafter"/>
</dbReference>
<dbReference type="InterPro" id="IPR039353">
    <property type="entry name" value="TF_Adf1"/>
</dbReference>
<organism evidence="3 4">
    <name type="scientific">Lasius niger</name>
    <name type="common">Black garden ant</name>
    <dbReference type="NCBI Taxonomy" id="67767"/>
    <lineage>
        <taxon>Eukaryota</taxon>
        <taxon>Metazoa</taxon>
        <taxon>Ecdysozoa</taxon>
        <taxon>Arthropoda</taxon>
        <taxon>Hexapoda</taxon>
        <taxon>Insecta</taxon>
        <taxon>Pterygota</taxon>
        <taxon>Neoptera</taxon>
        <taxon>Endopterygota</taxon>
        <taxon>Hymenoptera</taxon>
        <taxon>Apocrita</taxon>
        <taxon>Aculeata</taxon>
        <taxon>Formicoidea</taxon>
        <taxon>Formicidae</taxon>
        <taxon>Formicinae</taxon>
        <taxon>Lasius</taxon>
        <taxon>Lasius</taxon>
    </lineage>
</organism>
<dbReference type="GO" id="GO:0005634">
    <property type="term" value="C:nucleus"/>
    <property type="evidence" value="ECO:0007669"/>
    <property type="project" value="TreeGrafter"/>
</dbReference>
<dbReference type="PANTHER" id="PTHR12243:SF60">
    <property type="entry name" value="SI:CH211-15D5.12-RELATED"/>
    <property type="match status" value="1"/>
</dbReference>
<evidence type="ECO:0000313" key="4">
    <source>
        <dbReference type="Proteomes" id="UP000036403"/>
    </source>
</evidence>
<dbReference type="AlphaFoldDB" id="A0A0J7K8I7"/>
<evidence type="ECO:0000259" key="2">
    <source>
        <dbReference type="PROSITE" id="PS51029"/>
    </source>
</evidence>
<dbReference type="InterPro" id="IPR006578">
    <property type="entry name" value="MADF-dom"/>
</dbReference>
<dbReference type="PaxDb" id="67767-A0A0J7K8I7"/>
<comment type="caution">
    <text evidence="3">The sequence shown here is derived from an EMBL/GenBank/DDBJ whole genome shotgun (WGS) entry which is preliminary data.</text>
</comment>
<dbReference type="EMBL" id="LBMM01011859">
    <property type="protein sequence ID" value="KMQ86584.1"/>
    <property type="molecule type" value="Genomic_DNA"/>
</dbReference>
<sequence length="238" mass="25873">MILASVTDCTARWHTLRERFAKEKRILEQEGRSGAAASTRPEWSLYSVMSFLTPHIRKRKSVDNFPPKAPVSVPTPSPTLSSTDEEVSLLSLTSPGNIETILDEQAMDDVSAPFRVIATCSPLSSPSPGCSSSSAAASMPYLGPTGRCKKPKMDETAEMFKETLANLNKSMAASSAPAQPPLLPPSIDINNPDVLIGKNVESCLKSLTNMALKLKYRRKFRSVIQDCEEEAEGLKVSD</sequence>
<dbReference type="Proteomes" id="UP000036403">
    <property type="component" value="Unassembled WGS sequence"/>
</dbReference>
<feature type="compositionally biased region" description="Pro residues" evidence="1">
    <location>
        <begin position="67"/>
        <end position="77"/>
    </location>
</feature>
<accession>A0A0J7K8I7</accession>
<name>A0A0J7K8I7_LASNI</name>
<keyword evidence="4" id="KW-1185">Reference proteome</keyword>
<protein>
    <submittedName>
        <fullName evidence="3">Transcription factor adf-1-like protein</fullName>
    </submittedName>
</protein>
<dbReference type="OrthoDB" id="6147983at2759"/>